<dbReference type="InterPro" id="IPR036291">
    <property type="entry name" value="NAD(P)-bd_dom_sf"/>
</dbReference>
<dbReference type="AlphaFoldDB" id="A0AAX3MUF0"/>
<gene>
    <name evidence="2" type="ORF">PUW23_12650</name>
</gene>
<dbReference type="EMBL" id="CP118101">
    <property type="protein sequence ID" value="WDH80419.1"/>
    <property type="molecule type" value="Genomic_DNA"/>
</dbReference>
<dbReference type="PANTHER" id="PTHR43245">
    <property type="entry name" value="BIFUNCTIONAL POLYMYXIN RESISTANCE PROTEIN ARNA"/>
    <property type="match status" value="1"/>
</dbReference>
<proteinExistence type="predicted"/>
<name>A0AAX3MUF0_9BACL</name>
<dbReference type="SUPFAM" id="SSF51735">
    <property type="entry name" value="NAD(P)-binding Rossmann-fold domains"/>
    <property type="match status" value="1"/>
</dbReference>
<dbReference type="Gene3D" id="3.40.50.720">
    <property type="entry name" value="NAD(P)-binding Rossmann-like Domain"/>
    <property type="match status" value="1"/>
</dbReference>
<evidence type="ECO:0000259" key="1">
    <source>
        <dbReference type="Pfam" id="PF01370"/>
    </source>
</evidence>
<accession>A0AAX3MUF0</accession>
<feature type="domain" description="NAD-dependent epimerase/dehydratase" evidence="1">
    <location>
        <begin position="91"/>
        <end position="211"/>
    </location>
</feature>
<organism evidence="2 3">
    <name type="scientific">Paenibacillus urinalis</name>
    <dbReference type="NCBI Taxonomy" id="521520"/>
    <lineage>
        <taxon>Bacteria</taxon>
        <taxon>Bacillati</taxon>
        <taxon>Bacillota</taxon>
        <taxon>Bacilli</taxon>
        <taxon>Bacillales</taxon>
        <taxon>Paenibacillaceae</taxon>
        <taxon>Paenibacillus</taxon>
    </lineage>
</organism>
<dbReference type="PANTHER" id="PTHR43245:SF13">
    <property type="entry name" value="UDP-D-APIOSE_UDP-D-XYLOSE SYNTHASE 2"/>
    <property type="match status" value="1"/>
</dbReference>
<dbReference type="InterPro" id="IPR001509">
    <property type="entry name" value="Epimerase_deHydtase"/>
</dbReference>
<evidence type="ECO:0000313" key="2">
    <source>
        <dbReference type="EMBL" id="WDH80419.1"/>
    </source>
</evidence>
<dbReference type="Proteomes" id="UP001220962">
    <property type="component" value="Chromosome"/>
</dbReference>
<reference evidence="2" key="1">
    <citation type="submission" date="2023-02" db="EMBL/GenBank/DDBJ databases">
        <title>Pathogen: clinical or host-associated sample.</title>
        <authorList>
            <person name="Hergert J."/>
            <person name="Casey R."/>
            <person name="Wagner J."/>
            <person name="Young E.L."/>
            <person name="Oakeson K.F."/>
        </authorList>
    </citation>
    <scope>NUCLEOTIDE SEQUENCE</scope>
    <source>
        <strain evidence="2">2022CK-00830</strain>
    </source>
</reference>
<dbReference type="RefSeq" id="WP_047911736.1">
    <property type="nucleotide sequence ID" value="NZ_CP118101.1"/>
</dbReference>
<feature type="domain" description="NAD-dependent epimerase/dehydratase" evidence="1">
    <location>
        <begin position="4"/>
        <end position="71"/>
    </location>
</feature>
<sequence length="293" mass="32902">MKKVLILGGTRFFGKRLVQYLLQEGKSEITVATRGNTPLPFGEEVRHLIVDREVEEQLRAAAEKEEWDIVYDNICYSPDAAMDAVKLFDGRTKKYVFTSSLSVYDVGVKDAMEEEDFDPSTYGIQHGRHDRFTYQEGKRQAEAVFMQQASFPVVCVRFPIVLGTDDYTKRLHFHVDRIKEGRPIGLPNLNARMGFIHSEEAARFLAWAGASSITGPVNAASQNTISIGELMELIESKTGQKAMLTKDTEEDAASPFGVEASWYMNTNTAAEAGFEFDNLNDWLPKLVDQLALN</sequence>
<protein>
    <submittedName>
        <fullName evidence="2">NAD-dependent epimerase/dehydratase family protein</fullName>
    </submittedName>
</protein>
<evidence type="ECO:0000313" key="3">
    <source>
        <dbReference type="Proteomes" id="UP001220962"/>
    </source>
</evidence>
<dbReference type="InterPro" id="IPR050177">
    <property type="entry name" value="Lipid_A_modif_metabolic_enz"/>
</dbReference>
<dbReference type="Pfam" id="PF01370">
    <property type="entry name" value="Epimerase"/>
    <property type="match status" value="2"/>
</dbReference>